<evidence type="ECO:0000313" key="9">
    <source>
        <dbReference type="EMBL" id="ROV97224.1"/>
    </source>
</evidence>
<evidence type="ECO:0000256" key="1">
    <source>
        <dbReference type="ARBA" id="ARBA00004173"/>
    </source>
</evidence>
<comment type="similarity">
    <text evidence="2">Belongs to the mitochondrion-specific ribosomal protein mS29 family.</text>
</comment>
<dbReference type="OrthoDB" id="274828at2759"/>
<keyword evidence="5" id="KW-0496">Mitochondrion</keyword>
<dbReference type="EMBL" id="LJZO01000017">
    <property type="protein sequence ID" value="ROV97224.1"/>
    <property type="molecule type" value="Genomic_DNA"/>
</dbReference>
<proteinExistence type="inferred from homology"/>
<dbReference type="Pfam" id="PF10236">
    <property type="entry name" value="DAP3"/>
    <property type="match status" value="1"/>
</dbReference>
<dbReference type="GO" id="GO:0003735">
    <property type="term" value="F:structural constituent of ribosome"/>
    <property type="evidence" value="ECO:0007669"/>
    <property type="project" value="TreeGrafter"/>
</dbReference>
<protein>
    <recommendedName>
        <fullName evidence="7">Small ribosomal subunit protein mS29</fullName>
    </recommendedName>
</protein>
<keyword evidence="10" id="KW-1185">Reference proteome</keyword>
<dbReference type="GO" id="GO:0005763">
    <property type="term" value="C:mitochondrial small ribosomal subunit"/>
    <property type="evidence" value="ECO:0007669"/>
    <property type="project" value="TreeGrafter"/>
</dbReference>
<evidence type="ECO:0000256" key="3">
    <source>
        <dbReference type="ARBA" id="ARBA00022946"/>
    </source>
</evidence>
<comment type="caution">
    <text evidence="9">The sequence shown here is derived from an EMBL/GenBank/DDBJ whole genome shotgun (WGS) entry which is preliminary data.</text>
</comment>
<organism evidence="9 10">
    <name type="scientific">Cytospora chrysosperma</name>
    <name type="common">Cytospora canker fungus</name>
    <name type="synonym">Sphaeria chrysosperma</name>
    <dbReference type="NCBI Taxonomy" id="252740"/>
    <lineage>
        <taxon>Eukaryota</taxon>
        <taxon>Fungi</taxon>
        <taxon>Dikarya</taxon>
        <taxon>Ascomycota</taxon>
        <taxon>Pezizomycotina</taxon>
        <taxon>Sordariomycetes</taxon>
        <taxon>Sordariomycetidae</taxon>
        <taxon>Diaporthales</taxon>
        <taxon>Cytosporaceae</taxon>
        <taxon>Cytospora</taxon>
    </lineage>
</organism>
<evidence type="ECO:0000256" key="6">
    <source>
        <dbReference type="ARBA" id="ARBA00023274"/>
    </source>
</evidence>
<keyword evidence="6" id="KW-0687">Ribonucleoprotein</keyword>
<comment type="subcellular location">
    <subcellularLocation>
        <location evidence="1">Mitochondrion</location>
    </subcellularLocation>
</comment>
<dbReference type="STRING" id="252740.A0A423W1J8"/>
<dbReference type="AlphaFoldDB" id="A0A423W1J8"/>
<sequence length="704" mass="76055">MIVVLCLLPFSQPEHPYFLAPFRELLRAFLSFLLIFSFLSLRPSPRTDSPSLSLASLAGLTSTSQSAWTLPSCLSTGPFQPHFFSHSPLSSLKRRFLRCSLVLGLMPLRAANCSHLVGGLAAGSGFSRGSGVAAGGSDRSTPSALVDVMGHVVRSWFTRAWAPSRATAASDASRSAPSRDTGFGSVASRSPRSKVYGVGFSTVTGSFAGLAGTAMVVFVFGGVPAQALDNSSVTIIITSFIAAHGPLGDDDNTNDNHHYHHRQSDTLLAVGQHQRTGKRMKLSKFKKAKEIVRPKAPLPGERKAWRKRIVLSNNNAVPVHGTPRLDADNMAAPESAGRVFKIPESTIDQLRASEAFKSSQTWGLFHSPHVLVRPETVHVCARMREEADKGQTLRMVVAGEKAAGKSLVLLQAMSNAFLNGWVVINIPEAQDLTTACTDYAAIPDTKPQQWMQSVYALKLMQNIRNANRAVLDRVYTTRSYEDFTNPVAEGATLNALIESAREPDQAWGVFSALMHELMLKDEASPRPRVLFALDGLAFAMRVSDYRDPAFEPIHSHDLAIVRMFVDLLAGRTAFPNGGAVVAATCRSNAPRNASMELAIERQLARQAAAAAGGGKEDEAGLPARDPYGRSYDPRTDEAMEGTGIEVVGVRGISKAEARSLMEYWAASGMLRATVDEKEVSEKWITGGNGIIGQMEKAGLLSLRL</sequence>
<accession>A0A423W1J8</accession>
<dbReference type="InterPro" id="IPR019368">
    <property type="entry name" value="Ribosomal_mS29"/>
</dbReference>
<dbReference type="PANTHER" id="PTHR12810">
    <property type="entry name" value="MITOCHONDRIAL 28S RIBOSOMAL PROTEIN S29"/>
    <property type="match status" value="1"/>
</dbReference>
<evidence type="ECO:0000256" key="7">
    <source>
        <dbReference type="ARBA" id="ARBA00035140"/>
    </source>
</evidence>
<keyword evidence="3" id="KW-0809">Transit peptide</keyword>
<reference evidence="9 10" key="1">
    <citation type="submission" date="2015-09" db="EMBL/GenBank/DDBJ databases">
        <title>Host preference determinants of Valsa canker pathogens revealed by comparative genomics.</title>
        <authorList>
            <person name="Yin Z."/>
            <person name="Huang L."/>
        </authorList>
    </citation>
    <scope>NUCLEOTIDE SEQUENCE [LARGE SCALE GENOMIC DNA]</scope>
    <source>
        <strain evidence="9 10">YSFL</strain>
    </source>
</reference>
<name>A0A423W1J8_CYTCH</name>
<dbReference type="Proteomes" id="UP000284375">
    <property type="component" value="Unassembled WGS sequence"/>
</dbReference>
<feature type="region of interest" description="Disordered" evidence="8">
    <location>
        <begin position="609"/>
        <end position="636"/>
    </location>
</feature>
<evidence type="ECO:0000256" key="4">
    <source>
        <dbReference type="ARBA" id="ARBA00022980"/>
    </source>
</evidence>
<gene>
    <name evidence="9" type="ORF">VSDG_04737</name>
</gene>
<evidence type="ECO:0000256" key="8">
    <source>
        <dbReference type="SAM" id="MobiDB-lite"/>
    </source>
</evidence>
<keyword evidence="4" id="KW-0689">Ribosomal protein</keyword>
<evidence type="ECO:0000256" key="2">
    <source>
        <dbReference type="ARBA" id="ARBA00009863"/>
    </source>
</evidence>
<evidence type="ECO:0000256" key="5">
    <source>
        <dbReference type="ARBA" id="ARBA00023128"/>
    </source>
</evidence>
<feature type="region of interest" description="Disordered" evidence="8">
    <location>
        <begin position="168"/>
        <end position="189"/>
    </location>
</feature>
<dbReference type="PANTHER" id="PTHR12810:SF0">
    <property type="entry name" value="SMALL RIBOSOMAL SUBUNIT PROTEIN MS29"/>
    <property type="match status" value="1"/>
</dbReference>
<evidence type="ECO:0000313" key="10">
    <source>
        <dbReference type="Proteomes" id="UP000284375"/>
    </source>
</evidence>
<feature type="compositionally biased region" description="Low complexity" evidence="8">
    <location>
        <begin position="168"/>
        <end position="180"/>
    </location>
</feature>